<keyword evidence="2" id="KW-0862">Zinc</keyword>
<keyword evidence="1" id="KW-0479">Metal-binding</keyword>
<dbReference type="GO" id="GO:0000981">
    <property type="term" value="F:DNA-binding transcription factor activity, RNA polymerase II-specific"/>
    <property type="evidence" value="ECO:0007669"/>
    <property type="project" value="InterPro"/>
</dbReference>
<dbReference type="AlphaFoldDB" id="A0AA40K2Z3"/>
<sequence>MSSPPSQPTLVLRSSTPLPRSSSDTRRHVKCDEAKPACKRCLKSLNSCEGYATLSPNRSTWKRNSRAKSPASSQPDTDRSPSATPSQCSEHPSPGGETIPESMHDGNPIEGEGEERYFEQWLLLAENLGGGWFPTKLFSDIIPQLGLTEPAIRYAAIAVGALASAVSPSTVTTLPSGPSHETASRQHYSNALTYHGHALRLVRVGLQRDVSSDYALRVAVISCLLFACFEALHDSTEEALNHINHGLSIIDQFMYTPDTTFLSVSPALSTASIGSDQQQSSSSSFVQPEGSPVPFIFDGEILELFRRLEYMSCFSVQPGFRISPVLSSTFSKPGAVSIKSNTKRCGI</sequence>
<dbReference type="InterPro" id="IPR001138">
    <property type="entry name" value="Zn2Cys6_DnaBD"/>
</dbReference>
<dbReference type="InterPro" id="IPR021858">
    <property type="entry name" value="Fun_TF"/>
</dbReference>
<protein>
    <recommendedName>
        <fullName evidence="8">Zn(2)-C6 fungal-type domain-containing protein</fullName>
    </recommendedName>
</protein>
<dbReference type="PANTHER" id="PTHR36206:SF12">
    <property type="entry name" value="ASPERCRYPTIN BIOSYNTHESIS CLUSTER-SPECIFIC TRANSCRIPTION REGULATOR ATNN-RELATED"/>
    <property type="match status" value="1"/>
</dbReference>
<keyword evidence="5" id="KW-0804">Transcription</keyword>
<evidence type="ECO:0000313" key="9">
    <source>
        <dbReference type="EMBL" id="KAK0744016.1"/>
    </source>
</evidence>
<evidence type="ECO:0000313" key="10">
    <source>
        <dbReference type="Proteomes" id="UP001172155"/>
    </source>
</evidence>
<dbReference type="GO" id="GO:0003677">
    <property type="term" value="F:DNA binding"/>
    <property type="evidence" value="ECO:0007669"/>
    <property type="project" value="UniProtKB-KW"/>
</dbReference>
<dbReference type="InterPro" id="IPR036864">
    <property type="entry name" value="Zn2-C6_fun-type_DNA-bd_sf"/>
</dbReference>
<dbReference type="SUPFAM" id="SSF57701">
    <property type="entry name" value="Zn2/Cys6 DNA-binding domain"/>
    <property type="match status" value="1"/>
</dbReference>
<dbReference type="InterPro" id="IPR052360">
    <property type="entry name" value="Transcr_Regulatory_Proteins"/>
</dbReference>
<feature type="region of interest" description="Disordered" evidence="7">
    <location>
        <begin position="1"/>
        <end position="33"/>
    </location>
</feature>
<evidence type="ECO:0000259" key="8">
    <source>
        <dbReference type="Pfam" id="PF00172"/>
    </source>
</evidence>
<feature type="compositionally biased region" description="Polar residues" evidence="7">
    <location>
        <begin position="70"/>
        <end position="90"/>
    </location>
</feature>
<dbReference type="PANTHER" id="PTHR36206">
    <property type="entry name" value="ASPERCRYPTIN BIOSYNTHESIS CLUSTER-SPECIFIC TRANSCRIPTION REGULATOR ATNN-RELATED"/>
    <property type="match status" value="1"/>
</dbReference>
<organism evidence="9 10">
    <name type="scientific">Schizothecium vesticola</name>
    <dbReference type="NCBI Taxonomy" id="314040"/>
    <lineage>
        <taxon>Eukaryota</taxon>
        <taxon>Fungi</taxon>
        <taxon>Dikarya</taxon>
        <taxon>Ascomycota</taxon>
        <taxon>Pezizomycotina</taxon>
        <taxon>Sordariomycetes</taxon>
        <taxon>Sordariomycetidae</taxon>
        <taxon>Sordariales</taxon>
        <taxon>Schizotheciaceae</taxon>
        <taxon>Schizothecium</taxon>
    </lineage>
</organism>
<feature type="domain" description="Zn(2)-C6 fungal-type" evidence="8">
    <location>
        <begin position="26"/>
        <end position="55"/>
    </location>
</feature>
<dbReference type="Proteomes" id="UP001172155">
    <property type="component" value="Unassembled WGS sequence"/>
</dbReference>
<feature type="region of interest" description="Disordered" evidence="7">
    <location>
        <begin position="50"/>
        <end position="111"/>
    </location>
</feature>
<evidence type="ECO:0000256" key="4">
    <source>
        <dbReference type="ARBA" id="ARBA00023125"/>
    </source>
</evidence>
<keyword evidence="6" id="KW-0539">Nucleus</keyword>
<evidence type="ECO:0000256" key="1">
    <source>
        <dbReference type="ARBA" id="ARBA00022723"/>
    </source>
</evidence>
<evidence type="ECO:0000256" key="7">
    <source>
        <dbReference type="SAM" id="MobiDB-lite"/>
    </source>
</evidence>
<feature type="compositionally biased region" description="Low complexity" evidence="7">
    <location>
        <begin position="12"/>
        <end position="22"/>
    </location>
</feature>
<feature type="compositionally biased region" description="Basic and acidic residues" evidence="7">
    <location>
        <begin position="23"/>
        <end position="33"/>
    </location>
</feature>
<dbReference type="EMBL" id="JAUKUD010000005">
    <property type="protein sequence ID" value="KAK0744016.1"/>
    <property type="molecule type" value="Genomic_DNA"/>
</dbReference>
<comment type="caution">
    <text evidence="9">The sequence shown here is derived from an EMBL/GenBank/DDBJ whole genome shotgun (WGS) entry which is preliminary data.</text>
</comment>
<name>A0AA40K2Z3_9PEZI</name>
<proteinExistence type="predicted"/>
<dbReference type="Pfam" id="PF11951">
    <property type="entry name" value="Fungal_trans_2"/>
    <property type="match status" value="1"/>
</dbReference>
<dbReference type="CDD" id="cd00067">
    <property type="entry name" value="GAL4"/>
    <property type="match status" value="1"/>
</dbReference>
<keyword evidence="4" id="KW-0238">DNA-binding</keyword>
<accession>A0AA40K2Z3</accession>
<keyword evidence="3" id="KW-0805">Transcription regulation</keyword>
<evidence type="ECO:0000256" key="5">
    <source>
        <dbReference type="ARBA" id="ARBA00023163"/>
    </source>
</evidence>
<reference evidence="9" key="1">
    <citation type="submission" date="2023-06" db="EMBL/GenBank/DDBJ databases">
        <title>Genome-scale phylogeny and comparative genomics of the fungal order Sordariales.</title>
        <authorList>
            <consortium name="Lawrence Berkeley National Laboratory"/>
            <person name="Hensen N."/>
            <person name="Bonometti L."/>
            <person name="Westerberg I."/>
            <person name="Brannstrom I.O."/>
            <person name="Guillou S."/>
            <person name="Cros-Aarteil S."/>
            <person name="Calhoun S."/>
            <person name="Haridas S."/>
            <person name="Kuo A."/>
            <person name="Mondo S."/>
            <person name="Pangilinan J."/>
            <person name="Riley R."/>
            <person name="LaButti K."/>
            <person name="Andreopoulos B."/>
            <person name="Lipzen A."/>
            <person name="Chen C."/>
            <person name="Yanf M."/>
            <person name="Daum C."/>
            <person name="Ng V."/>
            <person name="Clum A."/>
            <person name="Steindorff A."/>
            <person name="Ohm R."/>
            <person name="Martin F."/>
            <person name="Silar P."/>
            <person name="Natvig D."/>
            <person name="Lalanne C."/>
            <person name="Gautier V."/>
            <person name="Ament-velasquez S.L."/>
            <person name="Kruys A."/>
            <person name="Hutchinson M.I."/>
            <person name="Powell A.J."/>
            <person name="Barry K."/>
            <person name="Miller A.N."/>
            <person name="Grigoriev I.V."/>
            <person name="Debuchy R."/>
            <person name="Gladieux P."/>
            <person name="Thoren M.H."/>
            <person name="Johannesson H."/>
        </authorList>
    </citation>
    <scope>NUCLEOTIDE SEQUENCE</scope>
    <source>
        <strain evidence="9">SMH3187-1</strain>
    </source>
</reference>
<dbReference type="GO" id="GO:0008270">
    <property type="term" value="F:zinc ion binding"/>
    <property type="evidence" value="ECO:0007669"/>
    <property type="project" value="InterPro"/>
</dbReference>
<dbReference type="Pfam" id="PF00172">
    <property type="entry name" value="Zn_clus"/>
    <property type="match status" value="1"/>
</dbReference>
<evidence type="ECO:0000256" key="2">
    <source>
        <dbReference type="ARBA" id="ARBA00022833"/>
    </source>
</evidence>
<gene>
    <name evidence="9" type="ORF">B0T18DRAFT_392687</name>
</gene>
<keyword evidence="10" id="KW-1185">Reference proteome</keyword>
<evidence type="ECO:0000256" key="6">
    <source>
        <dbReference type="ARBA" id="ARBA00023242"/>
    </source>
</evidence>
<evidence type="ECO:0000256" key="3">
    <source>
        <dbReference type="ARBA" id="ARBA00023015"/>
    </source>
</evidence>